<dbReference type="EMBL" id="CM003375">
    <property type="protein sequence ID" value="KOM43132.1"/>
    <property type="molecule type" value="Genomic_DNA"/>
</dbReference>
<dbReference type="AlphaFoldDB" id="A0A0L9UKN9"/>
<protein>
    <submittedName>
        <fullName evidence="1">Uncharacterized protein</fullName>
    </submittedName>
</protein>
<evidence type="ECO:0000313" key="2">
    <source>
        <dbReference type="Proteomes" id="UP000053144"/>
    </source>
</evidence>
<dbReference type="Gramene" id="KOM43132">
    <property type="protein sequence ID" value="KOM43132"/>
    <property type="gene ID" value="LR48_Vigan05g073600"/>
</dbReference>
<reference evidence="2" key="1">
    <citation type="journal article" date="2015" name="Proc. Natl. Acad. Sci. U.S.A.">
        <title>Genome sequencing of adzuki bean (Vigna angularis) provides insight into high starch and low fat accumulation and domestication.</title>
        <authorList>
            <person name="Yang K."/>
            <person name="Tian Z."/>
            <person name="Chen C."/>
            <person name="Luo L."/>
            <person name="Zhao B."/>
            <person name="Wang Z."/>
            <person name="Yu L."/>
            <person name="Li Y."/>
            <person name="Sun Y."/>
            <person name="Li W."/>
            <person name="Chen Y."/>
            <person name="Li Y."/>
            <person name="Zhang Y."/>
            <person name="Ai D."/>
            <person name="Zhao J."/>
            <person name="Shang C."/>
            <person name="Ma Y."/>
            <person name="Wu B."/>
            <person name="Wang M."/>
            <person name="Gao L."/>
            <person name="Sun D."/>
            <person name="Zhang P."/>
            <person name="Guo F."/>
            <person name="Wang W."/>
            <person name="Li Y."/>
            <person name="Wang J."/>
            <person name="Varshney R.K."/>
            <person name="Wang J."/>
            <person name="Ling H.Q."/>
            <person name="Wan P."/>
        </authorList>
    </citation>
    <scope>NUCLEOTIDE SEQUENCE</scope>
    <source>
        <strain evidence="2">cv. Jingnong 6</strain>
    </source>
</reference>
<name>A0A0L9UKN9_PHAAN</name>
<dbReference type="OMA" id="WIATRTK"/>
<evidence type="ECO:0000313" key="1">
    <source>
        <dbReference type="EMBL" id="KOM43132.1"/>
    </source>
</evidence>
<organism evidence="1 2">
    <name type="scientific">Phaseolus angularis</name>
    <name type="common">Azuki bean</name>
    <name type="synonym">Vigna angularis</name>
    <dbReference type="NCBI Taxonomy" id="3914"/>
    <lineage>
        <taxon>Eukaryota</taxon>
        <taxon>Viridiplantae</taxon>
        <taxon>Streptophyta</taxon>
        <taxon>Embryophyta</taxon>
        <taxon>Tracheophyta</taxon>
        <taxon>Spermatophyta</taxon>
        <taxon>Magnoliopsida</taxon>
        <taxon>eudicotyledons</taxon>
        <taxon>Gunneridae</taxon>
        <taxon>Pentapetalae</taxon>
        <taxon>rosids</taxon>
        <taxon>fabids</taxon>
        <taxon>Fabales</taxon>
        <taxon>Fabaceae</taxon>
        <taxon>Papilionoideae</taxon>
        <taxon>50 kb inversion clade</taxon>
        <taxon>NPAAA clade</taxon>
        <taxon>indigoferoid/millettioid clade</taxon>
        <taxon>Phaseoleae</taxon>
        <taxon>Vigna</taxon>
    </lineage>
</organism>
<gene>
    <name evidence="1" type="ORF">LR48_Vigan05g073600</name>
</gene>
<sequence>MLSRGDYALLEKKMRKSRAEALGLESPDLAPALARYDMWKAARTKFDRNMTSSSAALITQRIDELDEQQTQGTFC</sequence>
<dbReference type="Proteomes" id="UP000053144">
    <property type="component" value="Chromosome 5"/>
</dbReference>
<accession>A0A0L9UKN9</accession>
<proteinExistence type="predicted"/>